<reference evidence="3" key="1">
    <citation type="journal article" date="2023" name="IScience">
        <title>Live-bearing cockroach genome reveals convergent evolutionary mechanisms linked to viviparity in insects and beyond.</title>
        <authorList>
            <person name="Fouks B."/>
            <person name="Harrison M.C."/>
            <person name="Mikhailova A.A."/>
            <person name="Marchal E."/>
            <person name="English S."/>
            <person name="Carruthers M."/>
            <person name="Jennings E.C."/>
            <person name="Chiamaka E.L."/>
            <person name="Frigard R.A."/>
            <person name="Pippel M."/>
            <person name="Attardo G.M."/>
            <person name="Benoit J.B."/>
            <person name="Bornberg-Bauer E."/>
            <person name="Tobe S.S."/>
        </authorList>
    </citation>
    <scope>NUCLEOTIDE SEQUENCE</scope>
    <source>
        <strain evidence="3">Stay&amp;Tobe</strain>
    </source>
</reference>
<dbReference type="Proteomes" id="UP001233999">
    <property type="component" value="Unassembled WGS sequence"/>
</dbReference>
<keyword evidence="2" id="KW-0812">Transmembrane</keyword>
<evidence type="ECO:0000313" key="4">
    <source>
        <dbReference type="Proteomes" id="UP001233999"/>
    </source>
</evidence>
<evidence type="ECO:0000256" key="1">
    <source>
        <dbReference type="SAM" id="MobiDB-lite"/>
    </source>
</evidence>
<protein>
    <submittedName>
        <fullName evidence="3">Uncharacterized protein</fullName>
    </submittedName>
</protein>
<name>A0AAD7ZR06_DIPPU</name>
<feature type="non-terminal residue" evidence="3">
    <location>
        <position position="217"/>
    </location>
</feature>
<feature type="transmembrane region" description="Helical" evidence="2">
    <location>
        <begin position="6"/>
        <end position="32"/>
    </location>
</feature>
<dbReference type="EMBL" id="JASPKZ010007327">
    <property type="protein sequence ID" value="KAJ9584977.1"/>
    <property type="molecule type" value="Genomic_DNA"/>
</dbReference>
<reference evidence="3" key="2">
    <citation type="submission" date="2023-05" db="EMBL/GenBank/DDBJ databases">
        <authorList>
            <person name="Fouks B."/>
        </authorList>
    </citation>
    <scope>NUCLEOTIDE SEQUENCE</scope>
    <source>
        <strain evidence="3">Stay&amp;Tobe</strain>
        <tissue evidence="3">Testes</tissue>
    </source>
</reference>
<keyword evidence="2" id="KW-1133">Transmembrane helix</keyword>
<comment type="caution">
    <text evidence="3">The sequence shown here is derived from an EMBL/GenBank/DDBJ whole genome shotgun (WGS) entry which is preliminary data.</text>
</comment>
<feature type="non-terminal residue" evidence="3">
    <location>
        <position position="1"/>
    </location>
</feature>
<accession>A0AAD7ZR06</accession>
<evidence type="ECO:0000313" key="3">
    <source>
        <dbReference type="EMBL" id="KAJ9584977.1"/>
    </source>
</evidence>
<feature type="region of interest" description="Disordered" evidence="1">
    <location>
        <begin position="129"/>
        <end position="149"/>
    </location>
</feature>
<dbReference type="AlphaFoldDB" id="A0AAD7ZR06"/>
<gene>
    <name evidence="3" type="ORF">L9F63_020682</name>
</gene>
<keyword evidence="4" id="KW-1185">Reference proteome</keyword>
<evidence type="ECO:0000256" key="2">
    <source>
        <dbReference type="SAM" id="Phobius"/>
    </source>
</evidence>
<organism evidence="3 4">
    <name type="scientific">Diploptera punctata</name>
    <name type="common">Pacific beetle cockroach</name>
    <dbReference type="NCBI Taxonomy" id="6984"/>
    <lineage>
        <taxon>Eukaryota</taxon>
        <taxon>Metazoa</taxon>
        <taxon>Ecdysozoa</taxon>
        <taxon>Arthropoda</taxon>
        <taxon>Hexapoda</taxon>
        <taxon>Insecta</taxon>
        <taxon>Pterygota</taxon>
        <taxon>Neoptera</taxon>
        <taxon>Polyneoptera</taxon>
        <taxon>Dictyoptera</taxon>
        <taxon>Blattodea</taxon>
        <taxon>Blaberoidea</taxon>
        <taxon>Blaberidae</taxon>
        <taxon>Diplopterinae</taxon>
        <taxon>Diploptera</taxon>
    </lineage>
</organism>
<proteinExistence type="predicted"/>
<keyword evidence="2" id="KW-0472">Membrane</keyword>
<sequence>LPLLLGVVLGVVAAIVLVTVVSCCFCSCCILYKKRQPRLNGGPLYRMHCSSTASGVANMYSFSNPNSLATTPLDSAVANSRLLVDLEPVVAHSINSSDGRATMGRGHTFSRETRSTGMDVHLSELGEISTTSVPQSPEPPPPYDSSGLISRDEQHRDTTLQVLRKDPSLQRVDDKKIQTHLFEMYVARKEPILHNGSPSSQDITTLLYFVNIYLKMK</sequence>